<dbReference type="InterPro" id="IPR047246">
    <property type="entry name" value="ThrRS_anticodon"/>
</dbReference>
<dbReference type="PANTHER" id="PTHR11451:SF44">
    <property type="entry name" value="THREONINE--TRNA LIGASE, CHLOROPLASTIC_MITOCHONDRIAL 2"/>
    <property type="match status" value="1"/>
</dbReference>
<keyword evidence="4 13" id="KW-0436">Ligase</keyword>
<evidence type="ECO:0000313" key="17">
    <source>
        <dbReference type="Proteomes" id="UP000095665"/>
    </source>
</evidence>
<keyword evidence="5 13" id="KW-0479">Metal-binding</keyword>
<dbReference type="GO" id="GO:0000049">
    <property type="term" value="F:tRNA binding"/>
    <property type="evidence" value="ECO:0007669"/>
    <property type="project" value="UniProtKB-KW"/>
</dbReference>
<feature type="binding site" evidence="13">
    <location>
        <position position="334"/>
    </location>
    <ligand>
        <name>Zn(2+)</name>
        <dbReference type="ChEBI" id="CHEBI:29105"/>
        <note>catalytic</note>
    </ligand>
</feature>
<dbReference type="RefSeq" id="WP_067497570.1">
    <property type="nucleotide sequence ID" value="NZ_LN999832.1"/>
</dbReference>
<dbReference type="SUPFAM" id="SSF81271">
    <property type="entry name" value="TGS-like"/>
    <property type="match status" value="1"/>
</dbReference>
<dbReference type="KEGG" id="ged:FVIR_GE00113"/>
<dbReference type="InterPro" id="IPR002314">
    <property type="entry name" value="aa-tRNA-synt_IIb"/>
</dbReference>
<dbReference type="Gene3D" id="3.30.980.10">
    <property type="entry name" value="Threonyl-trna Synthetase, Chain A, domain 2"/>
    <property type="match status" value="1"/>
</dbReference>
<evidence type="ECO:0000256" key="4">
    <source>
        <dbReference type="ARBA" id="ARBA00022598"/>
    </source>
</evidence>
<dbReference type="Pfam" id="PF07973">
    <property type="entry name" value="tRNA_SAD"/>
    <property type="match status" value="1"/>
</dbReference>
<comment type="subcellular location">
    <subcellularLocation>
        <location evidence="13">Cytoplasm</location>
    </subcellularLocation>
</comment>
<dbReference type="Pfam" id="PF03129">
    <property type="entry name" value="HGTP_anticodon"/>
    <property type="match status" value="1"/>
</dbReference>
<name>A0A143WQ17_9ENTR</name>
<keyword evidence="11 13" id="KW-0030">Aminoacyl-tRNA synthetase</keyword>
<protein>
    <recommendedName>
        <fullName evidence="13">Threonine--tRNA ligase</fullName>
        <ecNumber evidence="13">6.1.1.3</ecNumber>
    </recommendedName>
    <alternativeName>
        <fullName evidence="13">Threonyl-tRNA synthetase</fullName>
        <shortName evidence="13">ThrRS</shortName>
    </alternativeName>
</protein>
<dbReference type="InterPro" id="IPR036621">
    <property type="entry name" value="Anticodon-bd_dom_sf"/>
</dbReference>
<dbReference type="Gene3D" id="3.10.20.30">
    <property type="match status" value="1"/>
</dbReference>
<proteinExistence type="inferred from homology"/>
<feature type="binding site" evidence="13">
    <location>
        <position position="385"/>
    </location>
    <ligand>
        <name>Zn(2+)</name>
        <dbReference type="ChEBI" id="CHEBI:29105"/>
        <note>catalytic</note>
    </ligand>
</feature>
<evidence type="ECO:0000256" key="11">
    <source>
        <dbReference type="ARBA" id="ARBA00023146"/>
    </source>
</evidence>
<evidence type="ECO:0000259" key="14">
    <source>
        <dbReference type="PROSITE" id="PS50862"/>
    </source>
</evidence>
<evidence type="ECO:0000256" key="6">
    <source>
        <dbReference type="ARBA" id="ARBA00022741"/>
    </source>
</evidence>
<dbReference type="Gene3D" id="3.30.930.10">
    <property type="entry name" value="Bira Bifunctional Protein, Domain 2"/>
    <property type="match status" value="1"/>
</dbReference>
<evidence type="ECO:0000256" key="5">
    <source>
        <dbReference type="ARBA" id="ARBA00022723"/>
    </source>
</evidence>
<keyword evidence="8 13" id="KW-0067">ATP-binding</keyword>
<dbReference type="InterPro" id="IPR004095">
    <property type="entry name" value="TGS"/>
</dbReference>
<keyword evidence="17" id="KW-1185">Reference proteome</keyword>
<dbReference type="Proteomes" id="UP000095665">
    <property type="component" value="Chromosome I"/>
</dbReference>
<gene>
    <name evidence="13 16" type="primary">thrS</name>
    <name evidence="16" type="ORF">FVIR_GE00113</name>
</gene>
<dbReference type="FunFam" id="3.10.20.30:FF:000005">
    <property type="entry name" value="Threonine--tRNA ligase"/>
    <property type="match status" value="1"/>
</dbReference>
<keyword evidence="6 13" id="KW-0547">Nucleotide-binding</keyword>
<dbReference type="Pfam" id="PF00587">
    <property type="entry name" value="tRNA-synt_2b"/>
    <property type="match status" value="1"/>
</dbReference>
<dbReference type="InterPro" id="IPR012675">
    <property type="entry name" value="Beta-grasp_dom_sf"/>
</dbReference>
<evidence type="ECO:0000256" key="9">
    <source>
        <dbReference type="ARBA" id="ARBA00022884"/>
    </source>
</evidence>
<dbReference type="InterPro" id="IPR033728">
    <property type="entry name" value="ThrRS_core"/>
</dbReference>
<dbReference type="InterPro" id="IPR006195">
    <property type="entry name" value="aa-tRNA-synth_II"/>
</dbReference>
<comment type="similarity">
    <text evidence="1 13">Belongs to the class-II aminoacyl-tRNA synthetase family.</text>
</comment>
<dbReference type="SUPFAM" id="SSF52954">
    <property type="entry name" value="Class II aaRS ABD-related"/>
    <property type="match status" value="1"/>
</dbReference>
<organism evidence="16 17">
    <name type="scientific">Candidatus Gullanella endobia</name>
    <dbReference type="NCBI Taxonomy" id="1070130"/>
    <lineage>
        <taxon>Bacteria</taxon>
        <taxon>Pseudomonadati</taxon>
        <taxon>Pseudomonadota</taxon>
        <taxon>Gammaproteobacteria</taxon>
        <taxon>Enterobacterales</taxon>
        <taxon>Enterobacteriaceae</taxon>
        <taxon>Candidatus Gullanella</taxon>
    </lineage>
</organism>
<dbReference type="Gene3D" id="3.30.54.20">
    <property type="match status" value="1"/>
</dbReference>
<evidence type="ECO:0000256" key="2">
    <source>
        <dbReference type="ARBA" id="ARBA00022490"/>
    </source>
</evidence>
<dbReference type="PROSITE" id="PS51880">
    <property type="entry name" value="TGS"/>
    <property type="match status" value="1"/>
</dbReference>
<dbReference type="InterPro" id="IPR045864">
    <property type="entry name" value="aa-tRNA-synth_II/BPL/LPL"/>
</dbReference>
<dbReference type="SUPFAM" id="SSF55186">
    <property type="entry name" value="ThrRS/AlaRS common domain"/>
    <property type="match status" value="1"/>
</dbReference>
<dbReference type="InterPro" id="IPR012676">
    <property type="entry name" value="TGS-like"/>
</dbReference>
<dbReference type="InterPro" id="IPR004154">
    <property type="entry name" value="Anticodon-bd"/>
</dbReference>
<dbReference type="Pfam" id="PF02824">
    <property type="entry name" value="TGS"/>
    <property type="match status" value="1"/>
</dbReference>
<dbReference type="FunFam" id="3.30.930.10:FF:000002">
    <property type="entry name" value="Threonine--tRNA ligase"/>
    <property type="match status" value="1"/>
</dbReference>
<sequence length="640" mass="74437">MPVITLSDGSKHQFANPISPLDIAYNISPNLAKACIAGRVNGKIVDAVDIIDYDAQLTIITAQDETGLEIIRHSCVHLVGHAIKQLWPKTKMAIDLVTDKGFYYDIDLAYTLTKYDLNLLEKKMHELAEKNYEIIKKKVNWKQARDIFITRGEDYKVAILDENICCDDHLKLCYHEEYIDICRNPHVPNTRFCYYFALQKISGAYWRGDRKNKMLQRIHGTAWGNKKQLDTYLKYLEEASERDHRKIGKKLDLYHMQEEAPGMIFWHNNGWTLFRELKNFVRIKLKAYQYQEVKGPLMTDKVLWEKTGHWDNYAEHMFTTLSENREYCIKPMNCPGHVQIFNQGLKSYRDLPLRIAEFGSCHRNEPSGSLHGLMRVRGFTQDDAHIFCTENQVCDEVKNCIKMVYDVYSVFGFRKILVKLSTRPEKRIGSDEAWDRAEQDLVASLEGIAFEYQLGKGAFYGPKIEFTLFDCLDRAWQCGTVQLDLSLPSRLNASYIGEHNERLIPVMIHRAILGSMERFIAILAEEYAGFFPTWLAPIQIVVMSITDYQSEYILKLTEKLSAANIRVKTDLRNEKISFKIREHTLHRVPYMLICGDKELKTNTISVRTYRGKNLENININKFITKLKYEINSCSLHQLEE</sequence>
<evidence type="ECO:0000256" key="3">
    <source>
        <dbReference type="ARBA" id="ARBA00022555"/>
    </source>
</evidence>
<keyword evidence="10 13" id="KW-0648">Protein biosynthesis</keyword>
<dbReference type="CDD" id="cd00771">
    <property type="entry name" value="ThrRS_core"/>
    <property type="match status" value="1"/>
</dbReference>
<dbReference type="CDD" id="cd00860">
    <property type="entry name" value="ThrRS_anticodon"/>
    <property type="match status" value="1"/>
</dbReference>
<dbReference type="InterPro" id="IPR002320">
    <property type="entry name" value="Thr-tRNA-ligase_IIa"/>
</dbReference>
<dbReference type="GO" id="GO:0005524">
    <property type="term" value="F:ATP binding"/>
    <property type="evidence" value="ECO:0007669"/>
    <property type="project" value="UniProtKB-UniRule"/>
</dbReference>
<comment type="catalytic activity">
    <reaction evidence="12 13">
        <text>tRNA(Thr) + L-threonine + ATP = L-threonyl-tRNA(Thr) + AMP + diphosphate + H(+)</text>
        <dbReference type="Rhea" id="RHEA:24624"/>
        <dbReference type="Rhea" id="RHEA-COMP:9670"/>
        <dbReference type="Rhea" id="RHEA-COMP:9704"/>
        <dbReference type="ChEBI" id="CHEBI:15378"/>
        <dbReference type="ChEBI" id="CHEBI:30616"/>
        <dbReference type="ChEBI" id="CHEBI:33019"/>
        <dbReference type="ChEBI" id="CHEBI:57926"/>
        <dbReference type="ChEBI" id="CHEBI:78442"/>
        <dbReference type="ChEBI" id="CHEBI:78534"/>
        <dbReference type="ChEBI" id="CHEBI:456215"/>
        <dbReference type="EC" id="6.1.1.3"/>
    </reaction>
</comment>
<dbReference type="PROSITE" id="PS50862">
    <property type="entry name" value="AA_TRNA_LIGASE_II"/>
    <property type="match status" value="1"/>
</dbReference>
<evidence type="ECO:0000256" key="7">
    <source>
        <dbReference type="ARBA" id="ARBA00022833"/>
    </source>
</evidence>
<evidence type="ECO:0000256" key="12">
    <source>
        <dbReference type="ARBA" id="ARBA00049515"/>
    </source>
</evidence>
<comment type="cofactor">
    <cofactor evidence="13">
        <name>Zn(2+)</name>
        <dbReference type="ChEBI" id="CHEBI:29105"/>
    </cofactor>
    <text evidence="13">Binds 1 zinc ion per subunit.</text>
</comment>
<evidence type="ECO:0000259" key="15">
    <source>
        <dbReference type="PROSITE" id="PS51880"/>
    </source>
</evidence>
<dbReference type="PATRIC" id="fig|1070130.3.peg.187"/>
<keyword evidence="3 13" id="KW-0820">tRNA-binding</keyword>
<dbReference type="CDD" id="cd01667">
    <property type="entry name" value="TGS_ThrRS"/>
    <property type="match status" value="1"/>
</dbReference>
<dbReference type="HAMAP" id="MF_00184">
    <property type="entry name" value="Thr_tRNA_synth"/>
    <property type="match status" value="1"/>
</dbReference>
<dbReference type="InterPro" id="IPR018163">
    <property type="entry name" value="Thr/Ala-tRNA-synth_IIc_edit"/>
</dbReference>
<evidence type="ECO:0000256" key="8">
    <source>
        <dbReference type="ARBA" id="ARBA00022840"/>
    </source>
</evidence>
<dbReference type="SUPFAM" id="SSF55681">
    <property type="entry name" value="Class II aaRS and biotin synthetases"/>
    <property type="match status" value="1"/>
</dbReference>
<comment type="subunit">
    <text evidence="13">Homodimer.</text>
</comment>
<comment type="caution">
    <text evidence="13">Lacks conserved residue(s) required for the propagation of feature annotation.</text>
</comment>
<keyword evidence="2 13" id="KW-0963">Cytoplasm</keyword>
<reference evidence="17" key="1">
    <citation type="submission" date="2016-01" db="EMBL/GenBank/DDBJ databases">
        <authorList>
            <person name="Husnik F."/>
        </authorList>
    </citation>
    <scope>NUCLEOTIDE SEQUENCE [LARGE SCALE GENOMIC DNA]</scope>
</reference>
<feature type="binding site" evidence="13">
    <location>
        <position position="509"/>
    </location>
    <ligand>
        <name>Zn(2+)</name>
        <dbReference type="ChEBI" id="CHEBI:29105"/>
        <note>catalytic</note>
    </ligand>
</feature>
<evidence type="ECO:0000313" key="16">
    <source>
        <dbReference type="EMBL" id="CUX95886.1"/>
    </source>
</evidence>
<dbReference type="EMBL" id="LN999832">
    <property type="protein sequence ID" value="CUX95886.1"/>
    <property type="molecule type" value="Genomic_DNA"/>
</dbReference>
<dbReference type="OrthoDB" id="9802304at2"/>
<evidence type="ECO:0000256" key="10">
    <source>
        <dbReference type="ARBA" id="ARBA00022917"/>
    </source>
</evidence>
<dbReference type="GO" id="GO:0005829">
    <property type="term" value="C:cytosol"/>
    <property type="evidence" value="ECO:0007669"/>
    <property type="project" value="TreeGrafter"/>
</dbReference>
<evidence type="ECO:0000256" key="13">
    <source>
        <dbReference type="HAMAP-Rule" id="MF_00184"/>
    </source>
</evidence>
<dbReference type="GO" id="GO:0006435">
    <property type="term" value="P:threonyl-tRNA aminoacylation"/>
    <property type="evidence" value="ECO:0007669"/>
    <property type="project" value="UniProtKB-UniRule"/>
</dbReference>
<dbReference type="STRING" id="1070130.FVIR_GE00113"/>
<dbReference type="PRINTS" id="PR01047">
    <property type="entry name" value="TRNASYNTHTHR"/>
</dbReference>
<dbReference type="GO" id="GO:0046872">
    <property type="term" value="F:metal ion binding"/>
    <property type="evidence" value="ECO:0007669"/>
    <property type="project" value="UniProtKB-KW"/>
</dbReference>
<dbReference type="SMART" id="SM00863">
    <property type="entry name" value="tRNA_SAD"/>
    <property type="match status" value="1"/>
</dbReference>
<dbReference type="Gene3D" id="3.40.50.800">
    <property type="entry name" value="Anticodon-binding domain"/>
    <property type="match status" value="1"/>
</dbReference>
<feature type="domain" description="Aminoacyl-transfer RNA synthetases class-II family profile" evidence="14">
    <location>
        <begin position="243"/>
        <end position="532"/>
    </location>
</feature>
<accession>A0A143WQ17</accession>
<dbReference type="EC" id="6.1.1.3" evidence="13"/>
<dbReference type="PANTHER" id="PTHR11451">
    <property type="entry name" value="THREONINE-TRNA LIGASE"/>
    <property type="match status" value="1"/>
</dbReference>
<feature type="domain" description="TGS" evidence="15">
    <location>
        <begin position="1"/>
        <end position="61"/>
    </location>
</feature>
<dbReference type="NCBIfam" id="TIGR00418">
    <property type="entry name" value="thrS"/>
    <property type="match status" value="1"/>
</dbReference>
<dbReference type="InterPro" id="IPR012947">
    <property type="entry name" value="tRNA_SAD"/>
</dbReference>
<dbReference type="FunFam" id="3.40.50.800:FF:000001">
    <property type="entry name" value="Threonine--tRNA ligase"/>
    <property type="match status" value="1"/>
</dbReference>
<dbReference type="AlphaFoldDB" id="A0A143WQ17"/>
<keyword evidence="7 13" id="KW-0862">Zinc</keyword>
<keyword evidence="9 13" id="KW-0694">RNA-binding</keyword>
<dbReference type="GO" id="GO:0004829">
    <property type="term" value="F:threonine-tRNA ligase activity"/>
    <property type="evidence" value="ECO:0007669"/>
    <property type="project" value="UniProtKB-UniRule"/>
</dbReference>
<evidence type="ECO:0000256" key="1">
    <source>
        <dbReference type="ARBA" id="ARBA00008226"/>
    </source>
</evidence>